<dbReference type="GeneID" id="77675354"/>
<evidence type="ECO:0008006" key="5">
    <source>
        <dbReference type="Google" id="ProtNLM"/>
    </source>
</evidence>
<dbReference type="Proteomes" id="UP000054524">
    <property type="component" value="Unassembled WGS sequence"/>
</dbReference>
<gene>
    <name evidence="3" type="ORF">NESG_00381</name>
</gene>
<sequence>MADVNFSKMKFGRTPIYILFFICVIGIVAFYYGFPGIIRKILVYFWGAPTNSPKPPTYYLKKAFKGDDETGSDKPQSSSVHKNEKTDKKSSSFKF</sequence>
<evidence type="ECO:0000313" key="4">
    <source>
        <dbReference type="Proteomes" id="UP000054524"/>
    </source>
</evidence>
<accession>A0A086J585</accession>
<dbReference type="HOGENOM" id="CLU_2373294_0_0_1"/>
<evidence type="ECO:0000256" key="2">
    <source>
        <dbReference type="SAM" id="Phobius"/>
    </source>
</evidence>
<evidence type="ECO:0000313" key="3">
    <source>
        <dbReference type="EMBL" id="KFG27303.1"/>
    </source>
</evidence>
<feature type="compositionally biased region" description="Basic and acidic residues" evidence="1">
    <location>
        <begin position="81"/>
        <end position="95"/>
    </location>
</feature>
<feature type="transmembrane region" description="Helical" evidence="2">
    <location>
        <begin position="16"/>
        <end position="34"/>
    </location>
</feature>
<keyword evidence="2" id="KW-0812">Transmembrane</keyword>
<keyword evidence="2" id="KW-0472">Membrane</keyword>
<keyword evidence="4" id="KW-1185">Reference proteome</keyword>
<protein>
    <recommendedName>
        <fullName evidence="5">Transmembrane protein</fullName>
    </recommendedName>
</protein>
<dbReference type="AlphaFoldDB" id="A0A086J585"/>
<dbReference type="EMBL" id="AKIJ01000001">
    <property type="protein sequence ID" value="KFG27303.1"/>
    <property type="molecule type" value="Genomic_DNA"/>
</dbReference>
<organism evidence="3 4">
    <name type="scientific">Nematocida ausubeli (strain ATCC PRA-371 / ERTm2)</name>
    <name type="common">Nematode killer fungus</name>
    <dbReference type="NCBI Taxonomy" id="1913371"/>
    <lineage>
        <taxon>Eukaryota</taxon>
        <taxon>Fungi</taxon>
        <taxon>Fungi incertae sedis</taxon>
        <taxon>Microsporidia</taxon>
        <taxon>Nematocida</taxon>
    </lineage>
</organism>
<keyword evidence="2" id="KW-1133">Transmembrane helix</keyword>
<evidence type="ECO:0000256" key="1">
    <source>
        <dbReference type="SAM" id="MobiDB-lite"/>
    </source>
</evidence>
<proteinExistence type="predicted"/>
<feature type="region of interest" description="Disordered" evidence="1">
    <location>
        <begin position="66"/>
        <end position="95"/>
    </location>
</feature>
<comment type="caution">
    <text evidence="3">The sequence shown here is derived from an EMBL/GenBank/DDBJ whole genome shotgun (WGS) entry which is preliminary data.</text>
</comment>
<name>A0A086J585_NEMA1</name>
<reference evidence="3 4" key="1">
    <citation type="journal article" date="2014" name="Genome Announc.">
        <title>Genome Sequence of the Microsporidian Species Nematocida sp1 Strain ERTm6 (ATCC PRA-372).</title>
        <authorList>
            <person name="Bakowski M.A."/>
            <person name="Priest M."/>
            <person name="Young S."/>
            <person name="Cuomo C.A."/>
            <person name="Troemel E.R."/>
        </authorList>
    </citation>
    <scope>NUCLEOTIDE SEQUENCE [LARGE SCALE GENOMIC DNA]</scope>
    <source>
        <strain evidence="3 4">ERTm6</strain>
    </source>
</reference>
<dbReference type="RefSeq" id="XP_052905858.1">
    <property type="nucleotide sequence ID" value="XM_053048033.1"/>
</dbReference>